<sequence>VIDNNILESDEEVVVTLTSITSGDPQISIGANNTATVTISDDDSSEVSIAATSIASEPATNGAFKLILTNPVDIDTEVNFTITGTATEGTDYSNLGTTVTISANTSEVTIPVSVIDDELVETGGESIIITLNSTSNLVSLSATNSANMNLGDDDSTEVSIAATDDSAQEGTPSVNNAEFTVSLTKASTVATLVTYQLSGTATEGDDFTNLSGTITIPAGSKSSTIGILVTDDILFEDSETVIVTLTGIASGDVTTILGSQTSASATIIDNDIDCFAGNNAEICSTDVNYTLSDASHNNASTYTWSTNGSGTFVDANVLNAVYQPSADDRTNGEIQLTLNVSGISGAASDVMTLKIWPAVVIDAGVETALINEGESYIVNGATAENYDEITWTSTGGSFDDPHALNPVFTPSTTDNVVIRMTATGLGAGACSDSYDEISISINDFPKASNESITGLEDQELIFNNSNFSVNYSDAEANVFAGIKIVELESVGDLKYDGLPVISGLEISKLDINKLSFEALIHENGNNYDSFEFKVFDGIAYSAETYTMNISITAVNDEPSFGLTNPKDILVSEDIGEVVVNGQIAMQSSGPANESSQELTLHISNDTPALFNVQPNLDASGNLTFTTTNNAFGEAIVSVYISDNGGVENGGDNTSEIQTFTISIEAVNDKPVAEDDLFIVDEDSQLNGNVSLDNGNGADFDPDNAMENMSYTLIEGGTAVNNGQLVFNADGSFTYDPNPDFFGEVSFTYQICDNPVAPMVQKCDEAIVTITVNQVSDTPLAVDDNLWLKEDSSISGNVFDNDERLVDIPVVISANTNPTHGSLVIHSDGAFTYTPNKGYFGNDSFEYTLMDVDGDVSTATVYIIVDPLDYDPIANDDFDTINEEEISTGDLFANDEDFINDPVVVISNTEPSHGTVDVNADGTYVYRPNVDFYGIDTFTYTLQDSDGDTDTATVTITVNPVNDLPVAIDDVNITTEDTEIGGNVLTNDTNLGDAPVYVVDFTDPENGTALVVGDGNYTYMPDDNFNGIDHFTYTIEDENGDQSTAIVSITVNPVNDAPVANDDVNSTNEKTSVSGNVLANDNDLDLDDLTVVEIDGESTILGTEVALSNGGTVRLNADGTYVFDPSGEFNYLHTGETTQVSFTYSISDGKSQSNTATVSIIIVGMNDAPIANDDYMDTYDNEEIIISVLDNDVDADGDQLSVDIINEPIYGDALVNEDGTISYIADLGNYCNTEQFTYRICDPAGLCDVATITIEIGVKDSDEDSIPDAIETLTLNTDGDSDLNYLDLDSDNDGISDEIEAQITDPCTDEPVDTDGDGTPDYLDTDSDNDGYPDEEEGDDDCDGDGIADYIDSYDDCGEYVSIPEGFSPNGDGVNDRFVIKGIKDFPNSRLMIFNRWGNKIFEATGYLNDWDGRAESNMKVGSEVIPEGTYYYIIDLGNGSKVIKGFVYINY</sequence>
<reference evidence="7 8" key="1">
    <citation type="submission" date="2018-12" db="EMBL/GenBank/DDBJ databases">
        <title>Marinifilum JC070 sp. nov., a marine bacterium isolated from Yongle Blue Hole in the South China Sea.</title>
        <authorList>
            <person name="Fu T."/>
        </authorList>
    </citation>
    <scope>NUCLEOTIDE SEQUENCE [LARGE SCALE GENOMIC DNA]</scope>
    <source>
        <strain evidence="7 8">JC070</strain>
    </source>
</reference>
<dbReference type="InterPro" id="IPR040853">
    <property type="entry name" value="RapA2_cadherin-like"/>
</dbReference>
<dbReference type="InterPro" id="IPR010221">
    <property type="entry name" value="VCBS_dom"/>
</dbReference>
<evidence type="ECO:0000256" key="3">
    <source>
        <dbReference type="ARBA" id="ARBA00022837"/>
    </source>
</evidence>
<keyword evidence="8" id="KW-1185">Reference proteome</keyword>
<dbReference type="InterPro" id="IPR051171">
    <property type="entry name" value="CaCA"/>
</dbReference>
<keyword evidence="4" id="KW-0813">Transport</keyword>
<keyword evidence="2" id="KW-0677">Repeat</keyword>
<evidence type="ECO:0000313" key="8">
    <source>
        <dbReference type="Proteomes" id="UP000732105"/>
    </source>
</evidence>
<proteinExistence type="predicted"/>
<protein>
    <submittedName>
        <fullName evidence="7">Tandem-95 repeat protein</fullName>
    </submittedName>
</protein>
<evidence type="ECO:0000256" key="2">
    <source>
        <dbReference type="ARBA" id="ARBA00022737"/>
    </source>
</evidence>
<dbReference type="Pfam" id="PF17963">
    <property type="entry name" value="Big_9"/>
    <property type="match status" value="4"/>
</dbReference>
<dbReference type="SMART" id="SM00237">
    <property type="entry name" value="Calx_beta"/>
    <property type="match status" value="2"/>
</dbReference>
<dbReference type="NCBIfam" id="TIGR04131">
    <property type="entry name" value="Bac_Flav_CTERM"/>
    <property type="match status" value="1"/>
</dbReference>
<evidence type="ECO:0000313" key="7">
    <source>
        <dbReference type="EMBL" id="NOU62088.1"/>
    </source>
</evidence>
<keyword evidence="1" id="KW-0732">Signal</keyword>
<dbReference type="Gene3D" id="2.60.40.3440">
    <property type="match status" value="3"/>
</dbReference>
<gene>
    <name evidence="7" type="ORF">ELS83_20000</name>
</gene>
<dbReference type="Proteomes" id="UP000732105">
    <property type="component" value="Unassembled WGS sequence"/>
</dbReference>
<dbReference type="PANTHER" id="PTHR11878">
    <property type="entry name" value="SODIUM/CALCIUM EXCHANGER"/>
    <property type="match status" value="1"/>
</dbReference>
<dbReference type="Pfam" id="PF13585">
    <property type="entry name" value="CHU_C"/>
    <property type="match status" value="1"/>
</dbReference>
<dbReference type="PANTHER" id="PTHR11878:SF65">
    <property type="entry name" value="NA_CA-EXCHANGE PROTEIN, ISOFORM G"/>
    <property type="match status" value="1"/>
</dbReference>
<dbReference type="InterPro" id="IPR038081">
    <property type="entry name" value="CalX-like_sf"/>
</dbReference>
<evidence type="ECO:0000256" key="4">
    <source>
        <dbReference type="ARBA" id="ARBA00023065"/>
    </source>
</evidence>
<dbReference type="EMBL" id="RZNH01000051">
    <property type="protein sequence ID" value="NOU62088.1"/>
    <property type="molecule type" value="Genomic_DNA"/>
</dbReference>
<evidence type="ECO:0000256" key="1">
    <source>
        <dbReference type="ARBA" id="ARBA00022729"/>
    </source>
</evidence>
<evidence type="ECO:0000256" key="5">
    <source>
        <dbReference type="SAM" id="MobiDB-lite"/>
    </source>
</evidence>
<dbReference type="Gene3D" id="2.60.40.2810">
    <property type="match status" value="1"/>
</dbReference>
<feature type="non-terminal residue" evidence="7">
    <location>
        <position position="1"/>
    </location>
</feature>
<dbReference type="Pfam" id="PF03160">
    <property type="entry name" value="Calx-beta"/>
    <property type="match status" value="2"/>
</dbReference>
<feature type="domain" description="Calx-beta" evidence="6">
    <location>
        <begin position="35"/>
        <end position="132"/>
    </location>
</feature>
<feature type="domain" description="Calx-beta" evidence="6">
    <location>
        <begin position="146"/>
        <end position="246"/>
    </location>
</feature>
<dbReference type="SUPFAM" id="SSF103647">
    <property type="entry name" value="TSP type-3 repeat"/>
    <property type="match status" value="1"/>
</dbReference>
<comment type="caution">
    <text evidence="7">The sequence shown here is derived from an EMBL/GenBank/DDBJ whole genome shotgun (WGS) entry which is preliminary data.</text>
</comment>
<dbReference type="Pfam" id="PF17803">
    <property type="entry name" value="Cadherin_4"/>
    <property type="match status" value="1"/>
</dbReference>
<dbReference type="Gene3D" id="2.60.40.2030">
    <property type="match status" value="2"/>
</dbReference>
<evidence type="ECO:0000259" key="6">
    <source>
        <dbReference type="SMART" id="SM00237"/>
    </source>
</evidence>
<organism evidence="7 8">
    <name type="scientific">Marinifilum caeruleilacunae</name>
    <dbReference type="NCBI Taxonomy" id="2499076"/>
    <lineage>
        <taxon>Bacteria</taxon>
        <taxon>Pseudomonadati</taxon>
        <taxon>Bacteroidota</taxon>
        <taxon>Bacteroidia</taxon>
        <taxon>Marinilabiliales</taxon>
        <taxon>Marinifilaceae</taxon>
    </lineage>
</organism>
<name>A0ABX1X108_9BACT</name>
<dbReference type="InterPro" id="IPR026341">
    <property type="entry name" value="T9SS_type_B"/>
</dbReference>
<dbReference type="RefSeq" id="WP_171597349.1">
    <property type="nucleotide sequence ID" value="NZ_RZNH01000051.1"/>
</dbReference>
<accession>A0ABX1X108</accession>
<dbReference type="InterPro" id="IPR003644">
    <property type="entry name" value="Calx_beta"/>
</dbReference>
<dbReference type="NCBIfam" id="NF012211">
    <property type="entry name" value="tand_rpt_95"/>
    <property type="match status" value="6"/>
</dbReference>
<feature type="region of interest" description="Disordered" evidence="5">
    <location>
        <begin position="1300"/>
        <end position="1344"/>
    </location>
</feature>
<keyword evidence="3" id="KW-0106">Calcium</keyword>
<dbReference type="SUPFAM" id="SSF141072">
    <property type="entry name" value="CalX-like"/>
    <property type="match status" value="3"/>
</dbReference>
<keyword evidence="4" id="KW-0406">Ion transport</keyword>
<dbReference type="InterPro" id="IPR028974">
    <property type="entry name" value="TSP_type-3_rpt"/>
</dbReference>
<feature type="compositionally biased region" description="Acidic residues" evidence="5">
    <location>
        <begin position="1306"/>
        <end position="1344"/>
    </location>
</feature>
<dbReference type="NCBIfam" id="TIGR01965">
    <property type="entry name" value="VCBS_repeat"/>
    <property type="match status" value="2"/>
</dbReference>